<dbReference type="PANTHER" id="PTHR47018">
    <property type="entry name" value="CXC DOMAIN-CONTAINING PROTEIN-RELATED"/>
    <property type="match status" value="1"/>
</dbReference>
<gene>
    <name evidence="1" type="ORF">AVEN_70602_1</name>
</gene>
<dbReference type="OrthoDB" id="8300196at2759"/>
<evidence type="ECO:0000313" key="1">
    <source>
        <dbReference type="EMBL" id="GBM03183.1"/>
    </source>
</evidence>
<protein>
    <submittedName>
        <fullName evidence="1">Uncharacterized protein</fullName>
    </submittedName>
</protein>
<evidence type="ECO:0000313" key="2">
    <source>
        <dbReference type="Proteomes" id="UP000499080"/>
    </source>
</evidence>
<reference evidence="1 2" key="1">
    <citation type="journal article" date="2019" name="Sci. Rep.">
        <title>Orb-weaving spider Araneus ventricosus genome elucidates the spidroin gene catalogue.</title>
        <authorList>
            <person name="Kono N."/>
            <person name="Nakamura H."/>
            <person name="Ohtoshi R."/>
            <person name="Moran D.A.P."/>
            <person name="Shinohara A."/>
            <person name="Yoshida Y."/>
            <person name="Fujiwara M."/>
            <person name="Mori M."/>
            <person name="Tomita M."/>
            <person name="Arakawa K."/>
        </authorList>
    </citation>
    <scope>NUCLEOTIDE SEQUENCE [LARGE SCALE GENOMIC DNA]</scope>
</reference>
<sequence>MAFSSFHSTSYCRRTAIKSHSTLLPFINEEITSPTIVEYLMNVNIAETYKVNQKQTAVIVADQQVYTKATHIQWRLSNTRSENKNTVMKKALLLRMMVLNLLNEPLRKSRVGTETILQSGFTGAGVAKLCLTSSHITRAKYAHELTLVVFYCLQNQAYKKYCQCIFDNETKDKSRMEKE</sequence>
<organism evidence="1 2">
    <name type="scientific">Araneus ventricosus</name>
    <name type="common">Orbweaver spider</name>
    <name type="synonym">Epeira ventricosa</name>
    <dbReference type="NCBI Taxonomy" id="182803"/>
    <lineage>
        <taxon>Eukaryota</taxon>
        <taxon>Metazoa</taxon>
        <taxon>Ecdysozoa</taxon>
        <taxon>Arthropoda</taxon>
        <taxon>Chelicerata</taxon>
        <taxon>Arachnida</taxon>
        <taxon>Araneae</taxon>
        <taxon>Araneomorphae</taxon>
        <taxon>Entelegynae</taxon>
        <taxon>Araneoidea</taxon>
        <taxon>Araneidae</taxon>
        <taxon>Araneus</taxon>
    </lineage>
</organism>
<proteinExistence type="predicted"/>
<accession>A0A4Y2CFP8</accession>
<dbReference type="AlphaFoldDB" id="A0A4Y2CFP8"/>
<dbReference type="PANTHER" id="PTHR47018:SF4">
    <property type="match status" value="1"/>
</dbReference>
<dbReference type="Proteomes" id="UP000499080">
    <property type="component" value="Unassembled WGS sequence"/>
</dbReference>
<dbReference type="EMBL" id="BGPR01000188">
    <property type="protein sequence ID" value="GBM03183.1"/>
    <property type="molecule type" value="Genomic_DNA"/>
</dbReference>
<keyword evidence="2" id="KW-1185">Reference proteome</keyword>
<comment type="caution">
    <text evidence="1">The sequence shown here is derived from an EMBL/GenBank/DDBJ whole genome shotgun (WGS) entry which is preliminary data.</text>
</comment>
<name>A0A4Y2CFP8_ARAVE</name>